<evidence type="ECO:0000256" key="3">
    <source>
        <dbReference type="ARBA" id="ARBA00023186"/>
    </source>
</evidence>
<protein>
    <submittedName>
        <fullName evidence="9">DnaJ homolog subfamily C member 2</fullName>
    </submittedName>
</protein>
<dbReference type="PROSITE" id="PS50076">
    <property type="entry name" value="DNAJ_2"/>
    <property type="match status" value="1"/>
</dbReference>
<dbReference type="InterPro" id="IPR009057">
    <property type="entry name" value="Homeodomain-like_sf"/>
</dbReference>
<comment type="subcellular location">
    <subcellularLocation>
        <location evidence="1">Nucleus</location>
    </subcellularLocation>
</comment>
<dbReference type="FunFam" id="1.10.10.60:FF:000180">
    <property type="entry name" value="DnaJ (Hsp40) homolog, subfamily C, member 2"/>
    <property type="match status" value="1"/>
</dbReference>
<dbReference type="GO" id="GO:0030544">
    <property type="term" value="F:Hsp70 protein binding"/>
    <property type="evidence" value="ECO:0007669"/>
    <property type="project" value="InterPro"/>
</dbReference>
<evidence type="ECO:0000256" key="1">
    <source>
        <dbReference type="ARBA" id="ARBA00004123"/>
    </source>
</evidence>
<dbReference type="GO" id="GO:0005829">
    <property type="term" value="C:cytosol"/>
    <property type="evidence" value="ECO:0007669"/>
    <property type="project" value="TreeGrafter"/>
</dbReference>
<evidence type="ECO:0000313" key="8">
    <source>
        <dbReference type="Proteomes" id="UP000046393"/>
    </source>
</evidence>
<dbReference type="SUPFAM" id="SSF46689">
    <property type="entry name" value="Homeodomain-like"/>
    <property type="match status" value="2"/>
</dbReference>
<dbReference type="GO" id="GO:0051083">
    <property type="term" value="P:'de novo' cotranslational protein folding"/>
    <property type="evidence" value="ECO:0007669"/>
    <property type="project" value="InterPro"/>
</dbReference>
<dbReference type="GO" id="GO:0006450">
    <property type="term" value="P:regulation of translational fidelity"/>
    <property type="evidence" value="ECO:0007669"/>
    <property type="project" value="InterPro"/>
</dbReference>
<dbReference type="GO" id="GO:0005634">
    <property type="term" value="C:nucleus"/>
    <property type="evidence" value="ECO:0007669"/>
    <property type="project" value="UniProtKB-SubCell"/>
</dbReference>
<dbReference type="CDD" id="cd00167">
    <property type="entry name" value="SANT"/>
    <property type="match status" value="1"/>
</dbReference>
<evidence type="ECO:0000256" key="5">
    <source>
        <dbReference type="SAM" id="MobiDB-lite"/>
    </source>
</evidence>
<dbReference type="Pfam" id="PF23082">
    <property type="entry name" value="Myb_DNA-binding_2"/>
    <property type="match status" value="1"/>
</dbReference>
<keyword evidence="4" id="KW-0539">Nucleus</keyword>
<dbReference type="Gene3D" id="1.10.287.110">
    <property type="entry name" value="DnaJ domain"/>
    <property type="match status" value="1"/>
</dbReference>
<evidence type="ECO:0000259" key="6">
    <source>
        <dbReference type="PROSITE" id="PS50076"/>
    </source>
</evidence>
<dbReference type="InterPro" id="IPR001623">
    <property type="entry name" value="DnaJ_domain"/>
</dbReference>
<dbReference type="InterPro" id="IPR054076">
    <property type="entry name" value="ZUO1-like_ZHD"/>
</dbReference>
<dbReference type="InterPro" id="IPR036869">
    <property type="entry name" value="J_dom_sf"/>
</dbReference>
<dbReference type="Proteomes" id="UP000046393">
    <property type="component" value="Unplaced"/>
</dbReference>
<name>A0A0N5AG26_9BILA</name>
<reference evidence="9" key="1">
    <citation type="submission" date="2017-02" db="UniProtKB">
        <authorList>
            <consortium name="WormBaseParasite"/>
        </authorList>
    </citation>
    <scope>IDENTIFICATION</scope>
</reference>
<dbReference type="PANTHER" id="PTHR43999:SF1">
    <property type="entry name" value="DNAJ HOMOLOG SUBFAMILY C MEMBER 2"/>
    <property type="match status" value="1"/>
</dbReference>
<proteinExistence type="predicted"/>
<dbReference type="SUPFAM" id="SSF46565">
    <property type="entry name" value="Chaperone J-domain"/>
    <property type="match status" value="1"/>
</dbReference>
<dbReference type="PANTHER" id="PTHR43999">
    <property type="entry name" value="DNAJ HOMOLOG SUBFAMILY C MEMBER 2"/>
    <property type="match status" value="1"/>
</dbReference>
<dbReference type="STRING" id="451379.A0A0N5AG26"/>
<feature type="compositionally biased region" description="Basic residues" evidence="5">
    <location>
        <begin position="343"/>
        <end position="354"/>
    </location>
</feature>
<evidence type="ECO:0000256" key="4">
    <source>
        <dbReference type="ARBA" id="ARBA00023242"/>
    </source>
</evidence>
<dbReference type="SMART" id="SM00717">
    <property type="entry name" value="SANT"/>
    <property type="match status" value="2"/>
</dbReference>
<dbReference type="Pfam" id="PF00226">
    <property type="entry name" value="DnaJ"/>
    <property type="match status" value="1"/>
</dbReference>
<feature type="domain" description="J" evidence="6">
    <location>
        <begin position="95"/>
        <end position="169"/>
    </location>
</feature>
<dbReference type="Pfam" id="PF21884">
    <property type="entry name" value="ZUO1-like_ZHD"/>
    <property type="match status" value="1"/>
</dbReference>
<evidence type="ECO:0000259" key="7">
    <source>
        <dbReference type="PROSITE" id="PS50090"/>
    </source>
</evidence>
<keyword evidence="2" id="KW-0677">Repeat</keyword>
<dbReference type="WBParaSite" id="SMUV_0000325301-mRNA-1">
    <property type="protein sequence ID" value="SMUV_0000325301-mRNA-1"/>
    <property type="gene ID" value="SMUV_0000325301"/>
</dbReference>
<evidence type="ECO:0000313" key="9">
    <source>
        <dbReference type="WBParaSite" id="SMUV_0000325301-mRNA-1"/>
    </source>
</evidence>
<keyword evidence="3" id="KW-0143">Chaperone</keyword>
<dbReference type="GO" id="GO:0043022">
    <property type="term" value="F:ribosome binding"/>
    <property type="evidence" value="ECO:0007669"/>
    <property type="project" value="InterPro"/>
</dbReference>
<evidence type="ECO:0000256" key="2">
    <source>
        <dbReference type="ARBA" id="ARBA00022737"/>
    </source>
</evidence>
<dbReference type="InterPro" id="IPR001005">
    <property type="entry name" value="SANT/Myb"/>
</dbReference>
<dbReference type="PROSITE" id="PS50090">
    <property type="entry name" value="MYB_LIKE"/>
    <property type="match status" value="1"/>
</dbReference>
<keyword evidence="8" id="KW-1185">Reference proteome</keyword>
<organism evidence="8 9">
    <name type="scientific">Syphacia muris</name>
    <dbReference type="NCBI Taxonomy" id="451379"/>
    <lineage>
        <taxon>Eukaryota</taxon>
        <taxon>Metazoa</taxon>
        <taxon>Ecdysozoa</taxon>
        <taxon>Nematoda</taxon>
        <taxon>Chromadorea</taxon>
        <taxon>Rhabditida</taxon>
        <taxon>Spirurina</taxon>
        <taxon>Oxyuridomorpha</taxon>
        <taxon>Oxyuroidea</taxon>
        <taxon>Oxyuridae</taxon>
        <taxon>Syphacia</taxon>
    </lineage>
</organism>
<feature type="domain" description="Myb-like" evidence="7">
    <location>
        <begin position="536"/>
        <end position="581"/>
    </location>
</feature>
<feature type="region of interest" description="Disordered" evidence="5">
    <location>
        <begin position="333"/>
        <end position="357"/>
    </location>
</feature>
<dbReference type="AlphaFoldDB" id="A0A0N5AG26"/>
<dbReference type="SMART" id="SM00271">
    <property type="entry name" value="DnaJ"/>
    <property type="match status" value="1"/>
</dbReference>
<sequence>MSSEVALYGFVAPSRSFEPAGIFYETRLIRDKLTLGQSTEPVLRQSNEASADVSGIEVNDGNVTLSDLKDFMDSDDENYKTYLKSLDPNDWKNQDHYKVLGLSKLRWKATSSQIRAAYRYKVLMHHPDKKKDGKAVKFNSSGEYFSCITKAYEQLGLNSKSRLAYDSVDPEFDDSIPEEKNLNSSNFYNIMGPVFERNARWSLTQPVPLLGSRNSSREDVENFYSFWFSWDSWREFSYLDEEDKQKGEDRWERREIEKVNKVEREKRRKAEMKRIRNLVEMTYKNDPRIIAFKEEDRRKKEEERLQRQRLSEEKRAKEALAKKELELAQKKEQEQKLAEDKKKRQLEKKKKEQQKRKLLDARKRLRAVAENANYWGTSGTTQLQCMEMVERACLRGDSDSIDEICSKLAVMDSFDSVREFFTSEEKKLDKSAPKGISKSEANETDDKMKVVWTSDEIALVVKAANLYPAGTVDRWKEIANYVNEHRKNKSAKLKSEKDVVKQVKAISALNLKPNLTGQHKLGGQFLATKGNEEVEWTADEQKMLEKALRTYPSSDPERWDHIAEAVGRTKRSCIKRYKYLAELVKTKKGAAS</sequence>
<accession>A0A0N5AG26</accession>
<dbReference type="InterPro" id="IPR044634">
    <property type="entry name" value="Zuotin/DnaJC2"/>
</dbReference>
<dbReference type="Gene3D" id="1.10.10.60">
    <property type="entry name" value="Homeodomain-like"/>
    <property type="match status" value="2"/>
</dbReference>
<dbReference type="CDD" id="cd06257">
    <property type="entry name" value="DnaJ"/>
    <property type="match status" value="1"/>
</dbReference>
<feature type="compositionally biased region" description="Basic and acidic residues" evidence="5">
    <location>
        <begin position="333"/>
        <end position="342"/>
    </location>
</feature>